<protein>
    <submittedName>
        <fullName evidence="1">Uncharacterized protein</fullName>
    </submittedName>
</protein>
<comment type="caution">
    <text evidence="1">The sequence shown here is derived from an EMBL/GenBank/DDBJ whole genome shotgun (WGS) entry which is preliminary data.</text>
</comment>
<gene>
    <name evidence="1" type="ORF">NT2_01_04670</name>
</gene>
<dbReference type="KEGG" id="ntd:EGO55_14810"/>
<dbReference type="RefSeq" id="WP_021688601.1">
    <property type="nucleotide sequence ID" value="NZ_BASZ01000001.1"/>
</dbReference>
<organism evidence="1 2">
    <name type="scientific">Caenibius tardaugens NBRC 16725</name>
    <dbReference type="NCBI Taxonomy" id="1219035"/>
    <lineage>
        <taxon>Bacteria</taxon>
        <taxon>Pseudomonadati</taxon>
        <taxon>Pseudomonadota</taxon>
        <taxon>Alphaproteobacteria</taxon>
        <taxon>Sphingomonadales</taxon>
        <taxon>Erythrobacteraceae</taxon>
        <taxon>Caenibius</taxon>
    </lineage>
</organism>
<keyword evidence="2" id="KW-1185">Reference proteome</keyword>
<evidence type="ECO:0000313" key="1">
    <source>
        <dbReference type="EMBL" id="GAD47694.1"/>
    </source>
</evidence>
<dbReference type="AlphaFoldDB" id="U2ZQN8"/>
<dbReference type="OrthoDB" id="9970283at2"/>
<proteinExistence type="predicted"/>
<reference evidence="1 2" key="1">
    <citation type="submission" date="2013-09" db="EMBL/GenBank/DDBJ databases">
        <title>Whole genome shotgun sequence of Novosphingobium tardaugens NBRC 16725.</title>
        <authorList>
            <person name="Isaki S."/>
            <person name="Hosoyama A."/>
            <person name="Tsuchikane K."/>
            <person name="Katsumata H."/>
            <person name="Ando Y."/>
            <person name="Yamazaki S."/>
            <person name="Fujita N."/>
        </authorList>
    </citation>
    <scope>NUCLEOTIDE SEQUENCE [LARGE SCALE GENOMIC DNA]</scope>
    <source>
        <strain evidence="1 2">NBRC 16725</strain>
    </source>
</reference>
<dbReference type="Proteomes" id="UP000016568">
    <property type="component" value="Unassembled WGS sequence"/>
</dbReference>
<name>U2ZQN8_9SPHN</name>
<accession>U2ZQN8</accession>
<evidence type="ECO:0000313" key="2">
    <source>
        <dbReference type="Proteomes" id="UP000016568"/>
    </source>
</evidence>
<dbReference type="EMBL" id="BASZ01000001">
    <property type="protein sequence ID" value="GAD47694.1"/>
    <property type="molecule type" value="Genomic_DNA"/>
</dbReference>
<sequence length="229" mass="24949">MATVNDIITAAYRESNLTGVGRSLTSAQSDEGLTLLDSLLPATMGQEVGQELTDLNIGGQHDNAVHDYVPENVRLILNGGAQSLALDPRPYDGQRLAVVDVAGNLSANPLTLTGNGRLVEGAASLVLNTNSLRREWFYRADRGSWTRIDALALSDEFPFPREFDDYFSILLAMRLNPRHGRDLAQSSASWLESQASRLAARYRRPRPVQDWGSRGLLGQCGANIGGELL</sequence>